<name>A0ABX0NJT2_9BURK</name>
<evidence type="ECO:0000256" key="1">
    <source>
        <dbReference type="SAM" id="MobiDB-lite"/>
    </source>
</evidence>
<evidence type="ECO:0000313" key="2">
    <source>
        <dbReference type="EMBL" id="NHZ83615.1"/>
    </source>
</evidence>
<sequence>MSGCSLTSFSAGPAPRWRNSHTTDTSAAIQYALFLWPALLRYNDDGVIKIDNSATECALRGALSAAHYLYVASGSESAAAMYSIIGLAELNGIDPKAWWRDVPDQIAITPSTALTSSSSRVTPDRRPLPEKHTASQRCNAIIRQYSA</sequence>
<gene>
    <name evidence="2" type="ORF">F2P44_30750</name>
</gene>
<reference evidence="2 3" key="1">
    <citation type="submission" date="2019-10" db="EMBL/GenBank/DDBJ databases">
        <title>Taxonomy of Antarctic Massilia spp.: description of Massilia rubra sp. nov., Massilia aquatica sp. nov., Massilia mucilaginosa sp. nov., Massilia frigida sp. nov. isolated from streams, lakes and regoliths.</title>
        <authorList>
            <person name="Holochova P."/>
            <person name="Sedlacek I."/>
            <person name="Kralova S."/>
            <person name="Maslanova I."/>
            <person name="Busse H.-J."/>
            <person name="Stankova E."/>
            <person name="Vrbovska V."/>
            <person name="Kovarovic V."/>
            <person name="Bartak M."/>
            <person name="Svec P."/>
            <person name="Pantucek R."/>
        </authorList>
    </citation>
    <scope>NUCLEOTIDE SEQUENCE [LARGE SCALE GENOMIC DNA]</scope>
    <source>
        <strain evidence="2 3">CCM 8695</strain>
    </source>
</reference>
<feature type="compositionally biased region" description="Basic and acidic residues" evidence="1">
    <location>
        <begin position="122"/>
        <end position="133"/>
    </location>
</feature>
<dbReference type="Proteomes" id="UP000621455">
    <property type="component" value="Unassembled WGS sequence"/>
</dbReference>
<evidence type="ECO:0000313" key="3">
    <source>
        <dbReference type="Proteomes" id="UP000621455"/>
    </source>
</evidence>
<accession>A0ABX0NJT2</accession>
<organism evidence="2 3">
    <name type="scientific">Massilia frigida</name>
    <dbReference type="NCBI Taxonomy" id="2609281"/>
    <lineage>
        <taxon>Bacteria</taxon>
        <taxon>Pseudomonadati</taxon>
        <taxon>Pseudomonadota</taxon>
        <taxon>Betaproteobacteria</taxon>
        <taxon>Burkholderiales</taxon>
        <taxon>Oxalobacteraceae</taxon>
        <taxon>Telluria group</taxon>
        <taxon>Massilia</taxon>
    </lineage>
</organism>
<proteinExistence type="predicted"/>
<comment type="caution">
    <text evidence="2">The sequence shown here is derived from an EMBL/GenBank/DDBJ whole genome shotgun (WGS) entry which is preliminary data.</text>
</comment>
<dbReference type="EMBL" id="WHJG01000057">
    <property type="protein sequence ID" value="NHZ83615.1"/>
    <property type="molecule type" value="Genomic_DNA"/>
</dbReference>
<keyword evidence="3" id="KW-1185">Reference proteome</keyword>
<feature type="region of interest" description="Disordered" evidence="1">
    <location>
        <begin position="113"/>
        <end position="134"/>
    </location>
</feature>
<protein>
    <submittedName>
        <fullName evidence="2">Transposase</fullName>
    </submittedName>
</protein>